<protein>
    <submittedName>
        <fullName evidence="2">Uncharacterized protein</fullName>
    </submittedName>
</protein>
<reference evidence="2" key="1">
    <citation type="submission" date="2021-02" db="EMBL/GenBank/DDBJ databases">
        <title>Genome sequence Cadophora malorum strain M34.</title>
        <authorList>
            <person name="Stefanovic E."/>
            <person name="Vu D."/>
            <person name="Scully C."/>
            <person name="Dijksterhuis J."/>
            <person name="Roader J."/>
            <person name="Houbraken J."/>
        </authorList>
    </citation>
    <scope>NUCLEOTIDE SEQUENCE</scope>
    <source>
        <strain evidence="2">M34</strain>
    </source>
</reference>
<dbReference type="EMBL" id="JAFJYH010000535">
    <property type="protein sequence ID" value="KAG4411022.1"/>
    <property type="molecule type" value="Genomic_DNA"/>
</dbReference>
<feature type="compositionally biased region" description="Polar residues" evidence="1">
    <location>
        <begin position="189"/>
        <end position="200"/>
    </location>
</feature>
<feature type="compositionally biased region" description="Acidic residues" evidence="1">
    <location>
        <begin position="281"/>
        <end position="290"/>
    </location>
</feature>
<feature type="compositionally biased region" description="Polar residues" evidence="1">
    <location>
        <begin position="221"/>
        <end position="230"/>
    </location>
</feature>
<name>A0A8H7T0K2_9HELO</name>
<sequence>MSDIPPIHYTWIYQCLRCKMYVARHQPSRNFCQESDPNTPKGPCSCVSLEGKWRPFRGDGLSEEDDDHPEWYCLCDCGNQWTEPRVPGQAQLPDKGCSTCFPRGMWQLKAFECSANPRVAIASKFQEDLPTFEGAVPSEIPTEANLGCSSSQQHECNASKKSRIFQRLSKFKRKHSTSDQKQDDDRNSITKTTRRPSLSHSLMDVDIPSPGLGTLFPRRSSAAQSLTGDETSSHEVEILNPRFRSEDEDEDMEQARGFPSDQEEDSDEDDNEVPASLLIETAEDDDDDEQPLVQSNQLTFGDPGRSGNTDRMDIRVNDNSLGIFSYASANYREIHLWSPEEGRIRLEVDVQTVNPADLRLRDTPFESSEVVRSSSILQNRRPDNAARIQQVRDFFSIPESVPTSSIPSFIKDHQRVGWALQHGIVLTGGGLSFRNRYPHIWLLSTRQERLAEINEVLNSDTIVWEDDVGREVGETDIVAYDARAADFQGTVTVDSRINFIRLDGEDASQFWSAVGISEDKSSRLVAEEQQPRLPIDLGSPSGVWEASDLILEVKVQVKECEPEPEDEGDDLEE</sequence>
<evidence type="ECO:0000256" key="1">
    <source>
        <dbReference type="SAM" id="MobiDB-lite"/>
    </source>
</evidence>
<organism evidence="2 3">
    <name type="scientific">Cadophora malorum</name>
    <dbReference type="NCBI Taxonomy" id="108018"/>
    <lineage>
        <taxon>Eukaryota</taxon>
        <taxon>Fungi</taxon>
        <taxon>Dikarya</taxon>
        <taxon>Ascomycota</taxon>
        <taxon>Pezizomycotina</taxon>
        <taxon>Leotiomycetes</taxon>
        <taxon>Helotiales</taxon>
        <taxon>Ploettnerulaceae</taxon>
        <taxon>Cadophora</taxon>
    </lineage>
</organism>
<feature type="region of interest" description="Disordered" evidence="1">
    <location>
        <begin position="171"/>
        <end position="311"/>
    </location>
</feature>
<evidence type="ECO:0000313" key="3">
    <source>
        <dbReference type="Proteomes" id="UP000664132"/>
    </source>
</evidence>
<feature type="compositionally biased region" description="Basic and acidic residues" evidence="1">
    <location>
        <begin position="176"/>
        <end position="188"/>
    </location>
</feature>
<keyword evidence="3" id="KW-1185">Reference proteome</keyword>
<gene>
    <name evidence="2" type="ORF">IFR04_015840</name>
</gene>
<dbReference type="Proteomes" id="UP000664132">
    <property type="component" value="Unassembled WGS sequence"/>
</dbReference>
<dbReference type="AlphaFoldDB" id="A0A8H7T0K2"/>
<dbReference type="OrthoDB" id="3551843at2759"/>
<feature type="compositionally biased region" description="Acidic residues" evidence="1">
    <location>
        <begin position="261"/>
        <end position="272"/>
    </location>
</feature>
<evidence type="ECO:0000313" key="2">
    <source>
        <dbReference type="EMBL" id="KAG4411022.1"/>
    </source>
</evidence>
<comment type="caution">
    <text evidence="2">The sequence shown here is derived from an EMBL/GenBank/DDBJ whole genome shotgun (WGS) entry which is preliminary data.</text>
</comment>
<accession>A0A8H7T0K2</accession>
<proteinExistence type="predicted"/>